<dbReference type="Pfam" id="PF13174">
    <property type="entry name" value="TPR_6"/>
    <property type="match status" value="1"/>
</dbReference>
<evidence type="ECO:0000256" key="1">
    <source>
        <dbReference type="PROSITE-ProRule" id="PRU00339"/>
    </source>
</evidence>
<protein>
    <recommendedName>
        <fullName evidence="5">Tetratricopeptide repeat protein</fullName>
    </recommendedName>
</protein>
<reference evidence="3 4" key="1">
    <citation type="journal article" date="2014" name="Int. J. Syst. Evol. Microbiol.">
        <title>Complete genome sequence of Corynebacterium casei LMG S-19264T (=DSM 44701T), isolated from a smear-ripened cheese.</title>
        <authorList>
            <consortium name="US DOE Joint Genome Institute (JGI-PGF)"/>
            <person name="Walter F."/>
            <person name="Albersmeier A."/>
            <person name="Kalinowski J."/>
            <person name="Ruckert C."/>
        </authorList>
    </citation>
    <scope>NUCLEOTIDE SEQUENCE [LARGE SCALE GENOMIC DNA]</scope>
    <source>
        <strain evidence="3 4">KCTC 12866</strain>
    </source>
</reference>
<name>A0A8J3D254_9BACT</name>
<dbReference type="EMBL" id="BMXF01000002">
    <property type="protein sequence ID" value="GHB68034.1"/>
    <property type="molecule type" value="Genomic_DNA"/>
</dbReference>
<dbReference type="InterPro" id="IPR019734">
    <property type="entry name" value="TPR_rpt"/>
</dbReference>
<dbReference type="SMART" id="SM00028">
    <property type="entry name" value="TPR"/>
    <property type="match status" value="2"/>
</dbReference>
<accession>A0A8J3D254</accession>
<proteinExistence type="predicted"/>
<sequence>MRSKIEQIRMSKKNTADSGIDIIESPEALASQISRAEIFFIKYKKALIGVAIAIVAIVLAFAAYRFYIDSQESTAQSALSNVVYAMENDSLSQALNGSGGNEGLLAIADNYPGTDASNLAHLYAGIALIKQGKFDDAIDHLKSFSSSDLLVQGRAYALTGDAYMEKNQPEEAISYYKKAADYKSNEFFTPVYLMKLGIAQEKAKQPKDAIASYGKIIEEYPLSAEVTNAKKYKGLLEGEVGE</sequence>
<dbReference type="SUPFAM" id="SSF48452">
    <property type="entry name" value="TPR-like"/>
    <property type="match status" value="1"/>
</dbReference>
<evidence type="ECO:0008006" key="5">
    <source>
        <dbReference type="Google" id="ProtNLM"/>
    </source>
</evidence>
<organism evidence="3 4">
    <name type="scientific">Persicitalea jodogahamensis</name>
    <dbReference type="NCBI Taxonomy" id="402147"/>
    <lineage>
        <taxon>Bacteria</taxon>
        <taxon>Pseudomonadati</taxon>
        <taxon>Bacteroidota</taxon>
        <taxon>Cytophagia</taxon>
        <taxon>Cytophagales</taxon>
        <taxon>Spirosomataceae</taxon>
        <taxon>Persicitalea</taxon>
    </lineage>
</organism>
<keyword evidence="2" id="KW-1133">Transmembrane helix</keyword>
<dbReference type="Proteomes" id="UP000598271">
    <property type="component" value="Unassembled WGS sequence"/>
</dbReference>
<keyword evidence="4" id="KW-1185">Reference proteome</keyword>
<feature type="repeat" description="TPR" evidence="1">
    <location>
        <begin position="153"/>
        <end position="186"/>
    </location>
</feature>
<feature type="transmembrane region" description="Helical" evidence="2">
    <location>
        <begin position="46"/>
        <end position="67"/>
    </location>
</feature>
<dbReference type="InterPro" id="IPR011990">
    <property type="entry name" value="TPR-like_helical_dom_sf"/>
</dbReference>
<dbReference type="PROSITE" id="PS50005">
    <property type="entry name" value="TPR"/>
    <property type="match status" value="1"/>
</dbReference>
<keyword evidence="1" id="KW-0802">TPR repeat</keyword>
<dbReference type="AlphaFoldDB" id="A0A8J3D254"/>
<evidence type="ECO:0000256" key="2">
    <source>
        <dbReference type="SAM" id="Phobius"/>
    </source>
</evidence>
<evidence type="ECO:0000313" key="4">
    <source>
        <dbReference type="Proteomes" id="UP000598271"/>
    </source>
</evidence>
<gene>
    <name evidence="3" type="ORF">GCM10007390_21690</name>
</gene>
<keyword evidence="2" id="KW-0812">Transmembrane</keyword>
<dbReference type="Pfam" id="PF13432">
    <property type="entry name" value="TPR_16"/>
    <property type="match status" value="1"/>
</dbReference>
<comment type="caution">
    <text evidence="3">The sequence shown here is derived from an EMBL/GenBank/DDBJ whole genome shotgun (WGS) entry which is preliminary data.</text>
</comment>
<keyword evidence="2" id="KW-0472">Membrane</keyword>
<evidence type="ECO:0000313" key="3">
    <source>
        <dbReference type="EMBL" id="GHB68034.1"/>
    </source>
</evidence>
<dbReference type="Gene3D" id="1.25.40.10">
    <property type="entry name" value="Tetratricopeptide repeat domain"/>
    <property type="match status" value="1"/>
</dbReference>